<name>A0A250JC70_9BACT</name>
<feature type="compositionally biased region" description="Basic and acidic residues" evidence="1">
    <location>
        <begin position="422"/>
        <end position="432"/>
    </location>
</feature>
<feature type="region of interest" description="Disordered" evidence="1">
    <location>
        <begin position="422"/>
        <end position="458"/>
    </location>
</feature>
<accession>A0A250JC70</accession>
<dbReference type="AlphaFoldDB" id="A0A250JC70"/>
<evidence type="ECO:0000313" key="3">
    <source>
        <dbReference type="Proteomes" id="UP000217257"/>
    </source>
</evidence>
<organism evidence="2 3">
    <name type="scientific">Cystobacter fuscus</name>
    <dbReference type="NCBI Taxonomy" id="43"/>
    <lineage>
        <taxon>Bacteria</taxon>
        <taxon>Pseudomonadati</taxon>
        <taxon>Myxococcota</taxon>
        <taxon>Myxococcia</taxon>
        <taxon>Myxococcales</taxon>
        <taxon>Cystobacterineae</taxon>
        <taxon>Archangiaceae</taxon>
        <taxon>Cystobacter</taxon>
    </lineage>
</organism>
<gene>
    <name evidence="2" type="ORF">CYFUS_006620</name>
</gene>
<dbReference type="Proteomes" id="UP000217257">
    <property type="component" value="Chromosome"/>
</dbReference>
<dbReference type="KEGG" id="cfus:CYFUS_006620"/>
<protein>
    <submittedName>
        <fullName evidence="2">Uncharacterized protein</fullName>
    </submittedName>
</protein>
<feature type="compositionally biased region" description="Low complexity" evidence="1">
    <location>
        <begin position="479"/>
        <end position="496"/>
    </location>
</feature>
<sequence>MGEPTRLTDEHREQHFHRGLALERALAELPAIKERFLAALARQEEALRTQHTRAMAAATTGEDPDAQAHQQDLALDTPALSTSPNASPWKDEQPDPEPPRGPGRPRRRPATEAKGEKRAGKAASARTATVAEASAAPVEDDAVPAPAVPCCTCGDSLADHTSPQGAVGACRAKKCLAKPRCRAFQLGRVLGWTLTWQGGWRETNDKPVFFLSQRETDIAKHGPLLPQEGGLVYVDPVRLGRGTDVLAVARAKGEWSCVKGLRGVPLRVLEVVARVLAESSPAAPAAPVSAREKYLAETRERFPHFTEDEVLRHVENFLRIDGHPLAAPPAFSGLDATALLDAHLGAREEEREYKDELEVTGTDSACGSCDAREGPRARLSFSRHSRPRGVKTWRADKDSRCLGIGFNLWLCSRCCTPEALAEKRQTREREATTVEGDDTPSECDGCTSEFPASQLQPVGPEDARGFYCEVCRAEIANTSPTPVPTAAPAATSSAPAASPPPSMPENGPGPEEGVPLDSVNLEEVTDLRDVLCLLKGSQGSAPRAARLRHIVSVLALSAREESWSHLAGHEPWIVVLHPTATRGEVWLSYDRRALGTAGPWLWDGEALTRAGDWAAPRKGHTKGKSAEEALRLLEPALRAVLTALGPGGEA</sequence>
<dbReference type="EMBL" id="CP022098">
    <property type="protein sequence ID" value="ATB41158.1"/>
    <property type="molecule type" value="Genomic_DNA"/>
</dbReference>
<feature type="region of interest" description="Disordered" evidence="1">
    <location>
        <begin position="479"/>
        <end position="516"/>
    </location>
</feature>
<evidence type="ECO:0000256" key="1">
    <source>
        <dbReference type="SAM" id="MobiDB-lite"/>
    </source>
</evidence>
<feature type="compositionally biased region" description="Low complexity" evidence="1">
    <location>
        <begin position="504"/>
        <end position="515"/>
    </location>
</feature>
<evidence type="ECO:0000313" key="2">
    <source>
        <dbReference type="EMBL" id="ATB41158.1"/>
    </source>
</evidence>
<feature type="region of interest" description="Disordered" evidence="1">
    <location>
        <begin position="78"/>
        <end position="137"/>
    </location>
</feature>
<feature type="region of interest" description="Disordered" evidence="1">
    <location>
        <begin position="50"/>
        <end position="69"/>
    </location>
</feature>
<dbReference type="RefSeq" id="WP_232536960.1">
    <property type="nucleotide sequence ID" value="NZ_CP022098.1"/>
</dbReference>
<proteinExistence type="predicted"/>
<feature type="compositionally biased region" description="Basic and acidic residues" evidence="1">
    <location>
        <begin position="109"/>
        <end position="119"/>
    </location>
</feature>
<reference evidence="2 3" key="1">
    <citation type="submission" date="2017-06" db="EMBL/GenBank/DDBJ databases">
        <title>Sequencing and comparative analysis of myxobacterial genomes.</title>
        <authorList>
            <person name="Rupp O."/>
            <person name="Goesmann A."/>
            <person name="Sogaard-Andersen L."/>
        </authorList>
    </citation>
    <scope>NUCLEOTIDE SEQUENCE [LARGE SCALE GENOMIC DNA]</scope>
    <source>
        <strain evidence="2 3">DSM 52655</strain>
    </source>
</reference>
<feature type="compositionally biased region" description="Low complexity" evidence="1">
    <location>
        <begin position="121"/>
        <end position="137"/>
    </location>
</feature>